<evidence type="ECO:0000313" key="4">
    <source>
        <dbReference type="Proteomes" id="UP001433268"/>
    </source>
</evidence>
<dbReference type="GeneID" id="92050321"/>
<name>A0ABR1V7F8_9PEZI</name>
<dbReference type="InterPro" id="IPR054583">
    <property type="entry name" value="Beta-prop_AUDH"/>
</dbReference>
<evidence type="ECO:0000313" key="3">
    <source>
        <dbReference type="EMBL" id="KAK8066200.1"/>
    </source>
</evidence>
<evidence type="ECO:0000256" key="1">
    <source>
        <dbReference type="SAM" id="MobiDB-lite"/>
    </source>
</evidence>
<reference evidence="3 4" key="1">
    <citation type="submission" date="2023-01" db="EMBL/GenBank/DDBJ databases">
        <title>Analysis of 21 Apiospora genomes using comparative genomics revels a genus with tremendous synthesis potential of carbohydrate active enzymes and secondary metabolites.</title>
        <authorList>
            <person name="Sorensen T."/>
        </authorList>
    </citation>
    <scope>NUCLEOTIDE SEQUENCE [LARGE SCALE GENOMIC DNA]</scope>
    <source>
        <strain evidence="3 4">CBS 114990</strain>
    </source>
</reference>
<dbReference type="Pfam" id="PF22301">
    <property type="entry name" value="AUDH_beta_propeller"/>
    <property type="match status" value="1"/>
</dbReference>
<feature type="region of interest" description="Disordered" evidence="1">
    <location>
        <begin position="111"/>
        <end position="137"/>
    </location>
</feature>
<evidence type="ECO:0000259" key="2">
    <source>
        <dbReference type="Pfam" id="PF22301"/>
    </source>
</evidence>
<feature type="domain" description="Aldos-2-ulose dehydratase beta-propeller" evidence="2">
    <location>
        <begin position="8"/>
        <end position="151"/>
    </location>
</feature>
<comment type="caution">
    <text evidence="3">The sequence shown here is derived from an EMBL/GenBank/DDBJ whole genome shotgun (WGS) entry which is preliminary data.</text>
</comment>
<protein>
    <recommendedName>
        <fullName evidence="2">Aldos-2-ulose dehydratase beta-propeller domain-containing protein</fullName>
    </recommendedName>
</protein>
<dbReference type="EMBL" id="JAQQWN010000009">
    <property type="protein sequence ID" value="KAK8066200.1"/>
    <property type="molecule type" value="Genomic_DNA"/>
</dbReference>
<proteinExistence type="predicted"/>
<dbReference type="Proteomes" id="UP001433268">
    <property type="component" value="Unassembled WGS sequence"/>
</dbReference>
<sequence>MLECDPKGGHIVWLENPGRDKLKDGGLWKEHYVGRWPAMHRIKIGHFTQKSFLEIVAASFVYGAARQDHPIPILRFQQPQKVAEATEWPCEVIDDENFTIIHELTPRKLDGPGRPRLADRLESRRNHHSGVQPEARGWDRKVVGMGEPKEPWQTPDSSRRARATIGALERGILAGWAAIRMPTSQLWIHSTATRWRSTPKCNRSSMVASSGRGIALTFTGKHSPI</sequence>
<organism evidence="3 4">
    <name type="scientific">Apiospora hydei</name>
    <dbReference type="NCBI Taxonomy" id="1337664"/>
    <lineage>
        <taxon>Eukaryota</taxon>
        <taxon>Fungi</taxon>
        <taxon>Dikarya</taxon>
        <taxon>Ascomycota</taxon>
        <taxon>Pezizomycotina</taxon>
        <taxon>Sordariomycetes</taxon>
        <taxon>Xylariomycetidae</taxon>
        <taxon>Amphisphaeriales</taxon>
        <taxon>Apiosporaceae</taxon>
        <taxon>Apiospora</taxon>
    </lineage>
</organism>
<dbReference type="RefSeq" id="XP_066662953.1">
    <property type="nucleotide sequence ID" value="XM_066817261.1"/>
</dbReference>
<feature type="compositionally biased region" description="Basic and acidic residues" evidence="1">
    <location>
        <begin position="111"/>
        <end position="124"/>
    </location>
</feature>
<accession>A0ABR1V7F8</accession>
<keyword evidence="4" id="KW-1185">Reference proteome</keyword>
<gene>
    <name evidence="3" type="ORF">PG997_012947</name>
</gene>